<keyword evidence="1" id="KW-0805">Transcription regulation</keyword>
<reference evidence="6" key="1">
    <citation type="journal article" date="2021" name="PeerJ">
        <title>Extensive microbial diversity within the chicken gut microbiome revealed by metagenomics and culture.</title>
        <authorList>
            <person name="Gilroy R."/>
            <person name="Ravi A."/>
            <person name="Getino M."/>
            <person name="Pursley I."/>
            <person name="Horton D.L."/>
            <person name="Alikhan N.F."/>
            <person name="Baker D."/>
            <person name="Gharbi K."/>
            <person name="Hall N."/>
            <person name="Watson M."/>
            <person name="Adriaenssens E.M."/>
            <person name="Foster-Nyarko E."/>
            <person name="Jarju S."/>
            <person name="Secka A."/>
            <person name="Antonio M."/>
            <person name="Oren A."/>
            <person name="Chaudhuri R.R."/>
            <person name="La Ragione R."/>
            <person name="Hildebrand F."/>
            <person name="Pallen M.J."/>
        </authorList>
    </citation>
    <scope>NUCLEOTIDE SEQUENCE</scope>
    <source>
        <strain evidence="6">ChiHecec1B25-7008</strain>
    </source>
</reference>
<evidence type="ECO:0000259" key="5">
    <source>
        <dbReference type="PROSITE" id="PS50977"/>
    </source>
</evidence>
<feature type="domain" description="HTH tetR-type" evidence="5">
    <location>
        <begin position="5"/>
        <end position="65"/>
    </location>
</feature>
<dbReference type="AlphaFoldDB" id="A0A9D2KS32"/>
<organism evidence="6 7">
    <name type="scientific">Candidatus Bacteroides intestinavium</name>
    <dbReference type="NCBI Taxonomy" id="2838469"/>
    <lineage>
        <taxon>Bacteria</taxon>
        <taxon>Pseudomonadati</taxon>
        <taxon>Bacteroidota</taxon>
        <taxon>Bacteroidia</taxon>
        <taxon>Bacteroidales</taxon>
        <taxon>Bacteroidaceae</taxon>
        <taxon>Bacteroides</taxon>
    </lineage>
</organism>
<dbReference type="InterPro" id="IPR009057">
    <property type="entry name" value="Homeodomain-like_sf"/>
</dbReference>
<name>A0A9D2KS32_9BACE</name>
<sequence>MSKGETSRQKILTEAFRLFATMPYDRVSFGVMEKAIGISRGSMVYYFKNKEGLFREILHTFVYRTSSVKTVPDAYKLSLCSFYNYFIETLKREQKQMSSLGIANVNEALMRIESSALTYIPKFKEQTAQWYEEERLIWKSVIENAIATGEIRNGLDPAAISYFYEDCYIGRAFHGVFSENGYDIDRLKQTYDQLYALLK</sequence>
<dbReference type="PANTHER" id="PTHR47506">
    <property type="entry name" value="TRANSCRIPTIONAL REGULATORY PROTEIN"/>
    <property type="match status" value="1"/>
</dbReference>
<gene>
    <name evidence="6" type="ORF">H9785_00340</name>
</gene>
<evidence type="ECO:0000313" key="7">
    <source>
        <dbReference type="Proteomes" id="UP000823860"/>
    </source>
</evidence>
<dbReference type="GO" id="GO:0003677">
    <property type="term" value="F:DNA binding"/>
    <property type="evidence" value="ECO:0007669"/>
    <property type="project" value="UniProtKB-UniRule"/>
</dbReference>
<evidence type="ECO:0000313" key="6">
    <source>
        <dbReference type="EMBL" id="HJA82413.1"/>
    </source>
</evidence>
<proteinExistence type="predicted"/>
<dbReference type="PRINTS" id="PR00455">
    <property type="entry name" value="HTHTETR"/>
</dbReference>
<dbReference type="SUPFAM" id="SSF48498">
    <property type="entry name" value="Tetracyclin repressor-like, C-terminal domain"/>
    <property type="match status" value="1"/>
</dbReference>
<comment type="caution">
    <text evidence="6">The sequence shown here is derived from an EMBL/GenBank/DDBJ whole genome shotgun (WGS) entry which is preliminary data.</text>
</comment>
<dbReference type="PANTHER" id="PTHR47506:SF6">
    <property type="entry name" value="HTH-TYPE TRANSCRIPTIONAL REPRESSOR NEMR"/>
    <property type="match status" value="1"/>
</dbReference>
<dbReference type="Proteomes" id="UP000823860">
    <property type="component" value="Unassembled WGS sequence"/>
</dbReference>
<dbReference type="SUPFAM" id="SSF46689">
    <property type="entry name" value="Homeodomain-like"/>
    <property type="match status" value="1"/>
</dbReference>
<evidence type="ECO:0000256" key="4">
    <source>
        <dbReference type="PROSITE-ProRule" id="PRU00335"/>
    </source>
</evidence>
<protein>
    <submittedName>
        <fullName evidence="6">TetR/AcrR family transcriptional regulator</fullName>
    </submittedName>
</protein>
<keyword evidence="2 4" id="KW-0238">DNA-binding</keyword>
<dbReference type="PROSITE" id="PS50977">
    <property type="entry name" value="HTH_TETR_2"/>
    <property type="match status" value="1"/>
</dbReference>
<dbReference type="EMBL" id="DWZE01000005">
    <property type="protein sequence ID" value="HJA82413.1"/>
    <property type="molecule type" value="Genomic_DNA"/>
</dbReference>
<dbReference type="Gene3D" id="1.10.357.10">
    <property type="entry name" value="Tetracycline Repressor, domain 2"/>
    <property type="match status" value="1"/>
</dbReference>
<feature type="DNA-binding region" description="H-T-H motif" evidence="4">
    <location>
        <begin position="28"/>
        <end position="47"/>
    </location>
</feature>
<dbReference type="InterPro" id="IPR001647">
    <property type="entry name" value="HTH_TetR"/>
</dbReference>
<dbReference type="InterPro" id="IPR036271">
    <property type="entry name" value="Tet_transcr_reg_TetR-rel_C_sf"/>
</dbReference>
<evidence type="ECO:0000256" key="1">
    <source>
        <dbReference type="ARBA" id="ARBA00023015"/>
    </source>
</evidence>
<evidence type="ECO:0000256" key="2">
    <source>
        <dbReference type="ARBA" id="ARBA00023125"/>
    </source>
</evidence>
<reference evidence="6" key="2">
    <citation type="submission" date="2021-04" db="EMBL/GenBank/DDBJ databases">
        <authorList>
            <person name="Gilroy R."/>
        </authorList>
    </citation>
    <scope>NUCLEOTIDE SEQUENCE</scope>
    <source>
        <strain evidence="6">ChiHecec1B25-7008</strain>
    </source>
</reference>
<evidence type="ECO:0000256" key="3">
    <source>
        <dbReference type="ARBA" id="ARBA00023163"/>
    </source>
</evidence>
<dbReference type="Pfam" id="PF00440">
    <property type="entry name" value="TetR_N"/>
    <property type="match status" value="1"/>
</dbReference>
<accession>A0A9D2KS32</accession>
<keyword evidence="3" id="KW-0804">Transcription</keyword>